<dbReference type="PANTHER" id="PTHR43317">
    <property type="entry name" value="THERMOSPERMINE SYNTHASE ACAULIS5"/>
    <property type="match status" value="1"/>
</dbReference>
<feature type="transmembrane region" description="Helical" evidence="5">
    <location>
        <begin position="197"/>
        <end position="215"/>
    </location>
</feature>
<dbReference type="Proteomes" id="UP001500840">
    <property type="component" value="Unassembled WGS sequence"/>
</dbReference>
<evidence type="ECO:0000256" key="3">
    <source>
        <dbReference type="ARBA" id="ARBA00023066"/>
    </source>
</evidence>
<protein>
    <recommendedName>
        <fullName evidence="5">Polyamine aminopropyltransferase</fullName>
    </recommendedName>
    <alternativeName>
        <fullName evidence="5">Putrescine aminopropyltransferase</fullName>
        <shortName evidence="5">PAPT</shortName>
    </alternativeName>
    <alternativeName>
        <fullName evidence="5">Spermidine synthase</fullName>
        <shortName evidence="5">SPDS</shortName>
        <shortName evidence="5">SPDSY</shortName>
        <ecNumber evidence="5">2.5.1.16</ecNumber>
    </alternativeName>
</protein>
<dbReference type="EC" id="2.5.1.16" evidence="5"/>
<reference evidence="9" key="1">
    <citation type="journal article" date="2019" name="Int. J. Syst. Evol. Microbiol.">
        <title>The Global Catalogue of Microorganisms (GCM) 10K type strain sequencing project: providing services to taxonomists for standard genome sequencing and annotation.</title>
        <authorList>
            <consortium name="The Broad Institute Genomics Platform"/>
            <consortium name="The Broad Institute Genome Sequencing Center for Infectious Disease"/>
            <person name="Wu L."/>
            <person name="Ma J."/>
        </authorList>
    </citation>
    <scope>NUCLEOTIDE SEQUENCE [LARGE SCALE GENOMIC DNA]</scope>
    <source>
        <strain evidence="9">JCM 17759</strain>
    </source>
</reference>
<evidence type="ECO:0000259" key="7">
    <source>
        <dbReference type="PROSITE" id="PS51006"/>
    </source>
</evidence>
<comment type="subcellular location">
    <subcellularLocation>
        <location evidence="5">Cell membrane</location>
        <topology evidence="5">Multi-pass membrane protein</topology>
    </subcellularLocation>
</comment>
<comment type="pathway">
    <text evidence="5">Amine and polyamine biosynthesis; spermidine biosynthesis; spermidine from putrescine: step 1/1.</text>
</comment>
<evidence type="ECO:0000256" key="5">
    <source>
        <dbReference type="HAMAP-Rule" id="MF_00198"/>
    </source>
</evidence>
<dbReference type="Gene3D" id="3.40.50.150">
    <property type="entry name" value="Vaccinia Virus protein VP39"/>
    <property type="match status" value="1"/>
</dbReference>
<dbReference type="Pfam" id="PF01564">
    <property type="entry name" value="Spermine_synth"/>
    <property type="match status" value="1"/>
</dbReference>
<dbReference type="CDD" id="cd02440">
    <property type="entry name" value="AdoMet_MTases"/>
    <property type="match status" value="1"/>
</dbReference>
<comment type="function">
    <text evidence="5">Catalyzes the irreversible transfer of a propylamine group from the amino donor S-adenosylmethioninamine (decarboxy-AdoMet) to putrescine (1,4-diaminobutane) to yield spermidine.</text>
</comment>
<comment type="subunit">
    <text evidence="5">Homodimer or homotetramer.</text>
</comment>
<feature type="transmembrane region" description="Helical" evidence="5">
    <location>
        <begin position="134"/>
        <end position="157"/>
    </location>
</feature>
<keyword evidence="5" id="KW-0812">Transmembrane</keyword>
<dbReference type="PROSITE" id="PS01330">
    <property type="entry name" value="PABS_1"/>
    <property type="match status" value="1"/>
</dbReference>
<feature type="domain" description="PABS" evidence="7">
    <location>
        <begin position="210"/>
        <end position="445"/>
    </location>
</feature>
<feature type="transmembrane region" description="Helical" evidence="5">
    <location>
        <begin position="7"/>
        <end position="35"/>
    </location>
</feature>
<keyword evidence="3 5" id="KW-0745">Spermidine biosynthesis</keyword>
<accession>A0ABP8MGY6</accession>
<keyword evidence="2 5" id="KW-0808">Transferase</keyword>
<feature type="active site" description="Proton acceptor" evidence="5 6">
    <location>
        <position position="366"/>
    </location>
</feature>
<dbReference type="InterPro" id="IPR030374">
    <property type="entry name" value="PABS"/>
</dbReference>
<feature type="transmembrane region" description="Helical" evidence="5">
    <location>
        <begin position="41"/>
        <end position="59"/>
    </location>
</feature>
<dbReference type="InterPro" id="IPR029063">
    <property type="entry name" value="SAM-dependent_MTases_sf"/>
</dbReference>
<keyword evidence="5" id="KW-0472">Membrane</keyword>
<feature type="transmembrane region" description="Helical" evidence="5">
    <location>
        <begin position="71"/>
        <end position="96"/>
    </location>
</feature>
<dbReference type="NCBIfam" id="NF002956">
    <property type="entry name" value="PRK03612.1"/>
    <property type="match status" value="1"/>
</dbReference>
<feature type="transmembrane region" description="Helical" evidence="5">
    <location>
        <begin position="163"/>
        <end position="185"/>
    </location>
</feature>
<feature type="binding site" evidence="5">
    <location>
        <begin position="348"/>
        <end position="349"/>
    </location>
    <ligand>
        <name>S-methyl-5'-thioadenosine</name>
        <dbReference type="ChEBI" id="CHEBI:17509"/>
    </ligand>
</feature>
<dbReference type="InterPro" id="IPR001045">
    <property type="entry name" value="Spermi_synthase"/>
</dbReference>
<keyword evidence="5" id="KW-1133">Transmembrane helix</keyword>
<evidence type="ECO:0000256" key="4">
    <source>
        <dbReference type="ARBA" id="ARBA00023115"/>
    </source>
</evidence>
<evidence type="ECO:0000313" key="9">
    <source>
        <dbReference type="Proteomes" id="UP001500840"/>
    </source>
</evidence>
<comment type="caution">
    <text evidence="8">The sequence shown here is derived from an EMBL/GenBank/DDBJ whole genome shotgun (WGS) entry which is preliminary data.</text>
</comment>
<dbReference type="PANTHER" id="PTHR43317:SF1">
    <property type="entry name" value="THERMOSPERMINE SYNTHASE ACAULIS5"/>
    <property type="match status" value="1"/>
</dbReference>
<sequence>MNRAPLALLYLNVLVIATCGLIYELLAGTLASYLLGDSVTQFSLVIGVYLSALGVGSWLSQYIEEKLAKTFIEVELALALVGGLSAPFLFVAFAWIEWFQVSLFGLVLLIGTLVGLELPLLMRILKEHLDFSDLVSRVLTFDYIGALLASLLFPILLVPQLGLVRTSLVFGILNASVGLWGTYLLRPILSDKGLGGLRGRAILVIGMLVVGFIKADSLTTIAEERLLSHPIVYAKQTPYQRIVVTQNQQGFQLHLNGHLQFNSADEYRYHEALVHPVMSAAADPKHVLVLGGGDGLAVREILKYPSVQSVTLVDIDPEITHLAKTFGLMVDLNARSLLDARVTVINQDAFIWVRDTKKQFDVAVIDFPDPSGYSVGKLYTTRFFQMLKQHLTDSARLSIQCTSPLVAPNSYWCVLNTLRESGFDAIPYCASVPSFGVWGFAYATMTPSSGAVIELSDKVGELRFLNPSQLKSMFELPSDIRPMETELNRLNNQVLVRYYDQEWSRSE</sequence>
<feature type="binding site" evidence="5">
    <location>
        <position position="240"/>
    </location>
    <ligand>
        <name>S-methyl-5'-thioadenosine</name>
        <dbReference type="ChEBI" id="CHEBI:17509"/>
    </ligand>
</feature>
<evidence type="ECO:0000313" key="8">
    <source>
        <dbReference type="EMBL" id="GAA4448641.1"/>
    </source>
</evidence>
<dbReference type="EMBL" id="BAABGA010000017">
    <property type="protein sequence ID" value="GAA4448641.1"/>
    <property type="molecule type" value="Genomic_DNA"/>
</dbReference>
<comment type="caution">
    <text evidence="5">Lacks conserved residue(s) required for the propagation of feature annotation.</text>
</comment>
<comment type="similarity">
    <text evidence="1 5">Belongs to the spermidine/spermine synthase family.</text>
</comment>
<proteinExistence type="inferred from homology"/>
<dbReference type="RefSeq" id="WP_345320360.1">
    <property type="nucleotide sequence ID" value="NZ_BAABGA010000017.1"/>
</dbReference>
<organism evidence="8 9">
    <name type="scientific">Novipirellula rosea</name>
    <dbReference type="NCBI Taxonomy" id="1031540"/>
    <lineage>
        <taxon>Bacteria</taxon>
        <taxon>Pseudomonadati</taxon>
        <taxon>Planctomycetota</taxon>
        <taxon>Planctomycetia</taxon>
        <taxon>Pirellulales</taxon>
        <taxon>Pirellulaceae</taxon>
        <taxon>Novipirellula</taxon>
    </lineage>
</organism>
<dbReference type="HAMAP" id="MF_00198">
    <property type="entry name" value="Spermidine_synth"/>
    <property type="match status" value="1"/>
</dbReference>
<gene>
    <name evidence="5" type="primary">speE</name>
    <name evidence="8" type="ORF">GCM10023156_12040</name>
</gene>
<keyword evidence="9" id="KW-1185">Reference proteome</keyword>
<feature type="binding site" evidence="5">
    <location>
        <position position="314"/>
    </location>
    <ligand>
        <name>S-methyl-5'-thioadenosine</name>
        <dbReference type="ChEBI" id="CHEBI:17509"/>
    </ligand>
</feature>
<feature type="transmembrane region" description="Helical" evidence="5">
    <location>
        <begin position="102"/>
        <end position="122"/>
    </location>
</feature>
<comment type="catalytic activity">
    <reaction evidence="5">
        <text>S-adenosyl 3-(methylsulfanyl)propylamine + putrescine = S-methyl-5'-thioadenosine + spermidine + H(+)</text>
        <dbReference type="Rhea" id="RHEA:12721"/>
        <dbReference type="ChEBI" id="CHEBI:15378"/>
        <dbReference type="ChEBI" id="CHEBI:17509"/>
        <dbReference type="ChEBI" id="CHEBI:57443"/>
        <dbReference type="ChEBI" id="CHEBI:57834"/>
        <dbReference type="ChEBI" id="CHEBI:326268"/>
        <dbReference type="EC" id="2.5.1.16"/>
    </reaction>
</comment>
<dbReference type="PROSITE" id="PS51006">
    <property type="entry name" value="PABS_2"/>
    <property type="match status" value="1"/>
</dbReference>
<name>A0ABP8MGY6_9BACT</name>
<keyword evidence="5" id="KW-1003">Cell membrane</keyword>
<feature type="binding site" evidence="5">
    <location>
        <position position="294"/>
    </location>
    <ligand>
        <name>spermidine</name>
        <dbReference type="ChEBI" id="CHEBI:57834"/>
    </ligand>
</feature>
<evidence type="ECO:0000256" key="2">
    <source>
        <dbReference type="ARBA" id="ARBA00022679"/>
    </source>
</evidence>
<dbReference type="SUPFAM" id="SSF53335">
    <property type="entry name" value="S-adenosyl-L-methionine-dependent methyltransferases"/>
    <property type="match status" value="1"/>
</dbReference>
<dbReference type="InterPro" id="IPR030373">
    <property type="entry name" value="PABS_CS"/>
</dbReference>
<evidence type="ECO:0000256" key="6">
    <source>
        <dbReference type="PROSITE-ProRule" id="PRU00354"/>
    </source>
</evidence>
<keyword evidence="4 5" id="KW-0620">Polyamine biosynthesis</keyword>
<feature type="binding site" evidence="5">
    <location>
        <position position="270"/>
    </location>
    <ligand>
        <name>spermidine</name>
        <dbReference type="ChEBI" id="CHEBI:57834"/>
    </ligand>
</feature>
<evidence type="ECO:0000256" key="1">
    <source>
        <dbReference type="ARBA" id="ARBA00007867"/>
    </source>
</evidence>